<feature type="transmembrane region" description="Helical" evidence="6">
    <location>
        <begin position="173"/>
        <end position="191"/>
    </location>
</feature>
<dbReference type="PANTHER" id="PTHR10231">
    <property type="entry name" value="NUCLEOTIDE-SUGAR TRANSMEMBRANE TRANSPORTER"/>
    <property type="match status" value="1"/>
</dbReference>
<evidence type="ECO:0000256" key="5">
    <source>
        <dbReference type="SAM" id="MobiDB-lite"/>
    </source>
</evidence>
<evidence type="ECO:0000256" key="2">
    <source>
        <dbReference type="ARBA" id="ARBA00022692"/>
    </source>
</evidence>
<keyword evidence="2 6" id="KW-0812">Transmembrane</keyword>
<comment type="subcellular location">
    <subcellularLocation>
        <location evidence="1">Membrane</location>
        <topology evidence="1">Multi-pass membrane protein</topology>
    </subcellularLocation>
</comment>
<feature type="transmembrane region" description="Helical" evidence="6">
    <location>
        <begin position="145"/>
        <end position="164"/>
    </location>
</feature>
<proteinExistence type="predicted"/>
<evidence type="ECO:0000256" key="6">
    <source>
        <dbReference type="SAM" id="Phobius"/>
    </source>
</evidence>
<evidence type="ECO:0000256" key="4">
    <source>
        <dbReference type="ARBA" id="ARBA00023136"/>
    </source>
</evidence>
<evidence type="ECO:0000256" key="3">
    <source>
        <dbReference type="ARBA" id="ARBA00022989"/>
    </source>
</evidence>
<dbReference type="EMBL" id="HBGW01007448">
    <property type="protein sequence ID" value="CAD9502863.1"/>
    <property type="molecule type" value="Transcribed_RNA"/>
</dbReference>
<feature type="transmembrane region" description="Helical" evidence="6">
    <location>
        <begin position="108"/>
        <end position="125"/>
    </location>
</feature>
<feature type="region of interest" description="Disordered" evidence="5">
    <location>
        <begin position="221"/>
        <end position="257"/>
    </location>
</feature>
<dbReference type="GO" id="GO:0015165">
    <property type="term" value="F:pyrimidine nucleotide-sugar transmembrane transporter activity"/>
    <property type="evidence" value="ECO:0007669"/>
    <property type="project" value="InterPro"/>
</dbReference>
<dbReference type="AlphaFoldDB" id="A0A7S2HXG2"/>
<sequence length="257" mass="27517">MNNQISFYVYTLADPGTIFLFKAGSTLIVATIQCLCVGKRFSGEQWKAMLLQCVGMVVVQYNPCQSSARYQYMAYVLMAFSTLLTACCSVRNEYLVKNYTIGLNVQQMIMYCAGVVLNVSAFFCLPNPNNHGAAVGFFDGYDSPLALGVVFSNAIIGLAVNAVYKYADAITKCVAGDVTAVLLCIVSAAFFGLKATVTMWCGVFVVCFAVHTFTGAPSVGARPATGDGPASKVEPPVGKTKEEEELRSLIGKTDTGK</sequence>
<keyword evidence="4 6" id="KW-0472">Membrane</keyword>
<accession>A0A7S2HXG2</accession>
<dbReference type="GO" id="GO:0000139">
    <property type="term" value="C:Golgi membrane"/>
    <property type="evidence" value="ECO:0007669"/>
    <property type="project" value="InterPro"/>
</dbReference>
<organism evidence="7">
    <name type="scientific">Zooxanthella nutricula</name>
    <dbReference type="NCBI Taxonomy" id="1333877"/>
    <lineage>
        <taxon>Eukaryota</taxon>
        <taxon>Sar</taxon>
        <taxon>Alveolata</taxon>
        <taxon>Dinophyceae</taxon>
        <taxon>Peridiniales</taxon>
        <taxon>Peridiniales incertae sedis</taxon>
        <taxon>Zooxanthella</taxon>
    </lineage>
</organism>
<gene>
    <name evidence="7" type="ORF">BRAN1462_LOCUS4821</name>
</gene>
<keyword evidence="3 6" id="KW-1133">Transmembrane helix</keyword>
<reference evidence="7" key="1">
    <citation type="submission" date="2021-01" db="EMBL/GenBank/DDBJ databases">
        <authorList>
            <person name="Corre E."/>
            <person name="Pelletier E."/>
            <person name="Niang G."/>
            <person name="Scheremetjew M."/>
            <person name="Finn R."/>
            <person name="Kale V."/>
            <person name="Holt S."/>
            <person name="Cochrane G."/>
            <person name="Meng A."/>
            <person name="Brown T."/>
            <person name="Cohen L."/>
        </authorList>
    </citation>
    <scope>NUCLEOTIDE SEQUENCE</scope>
    <source>
        <strain evidence="7">RCC3387</strain>
    </source>
</reference>
<evidence type="ECO:0000313" key="7">
    <source>
        <dbReference type="EMBL" id="CAD9502863.1"/>
    </source>
</evidence>
<evidence type="ECO:0008006" key="8">
    <source>
        <dbReference type="Google" id="ProtNLM"/>
    </source>
</evidence>
<dbReference type="Pfam" id="PF04142">
    <property type="entry name" value="Nuc_sug_transp"/>
    <property type="match status" value="1"/>
</dbReference>
<protein>
    <recommendedName>
        <fullName evidence="8">CMP-sialic acid transporter</fullName>
    </recommendedName>
</protein>
<evidence type="ECO:0000256" key="1">
    <source>
        <dbReference type="ARBA" id="ARBA00004141"/>
    </source>
</evidence>
<name>A0A7S2HXG2_9DINO</name>
<dbReference type="InterPro" id="IPR007271">
    <property type="entry name" value="Nuc_sug_transpt"/>
</dbReference>